<dbReference type="Gene3D" id="3.40.50.2000">
    <property type="entry name" value="Glycogen Phosphorylase B"/>
    <property type="match status" value="1"/>
</dbReference>
<gene>
    <name evidence="1" type="ORF">GCM10009747_03460</name>
</gene>
<dbReference type="SUPFAM" id="SSF53756">
    <property type="entry name" value="UDP-Glycosyltransferase/glycogen phosphorylase"/>
    <property type="match status" value="1"/>
</dbReference>
<comment type="caution">
    <text evidence="1">The sequence shown here is derived from an EMBL/GenBank/DDBJ whole genome shotgun (WGS) entry which is preliminary data.</text>
</comment>
<evidence type="ECO:0000313" key="1">
    <source>
        <dbReference type="EMBL" id="GAA1749515.1"/>
    </source>
</evidence>
<sequence length="404" mass="44064">MTDEQPAESGEVRASALRRATWRALGAMPEALQLRVNPRKYGFAPRDRPTPPVAPATPVRLYIGPVNSAAQGYAWARAAERLPGVGAVDMQHRGTSGFGFPSDYSVPSTVFVRSEAWQKAHFRAVSRSFSHVMIESVWPLFTSRFGNDVAREVDALRDVGVRVAMIAHGSDIRLPDRHARIDEWSPFRDGVWEATPRLQAQAEAKHDVLRRVGAPVFVSTPDLLLDWPGATVLPVVVDPARWQSAIAPLERRVPVVVHAPSRAAVKGTDLIRPVVQSLADRGLIDYREFSGIPAAEMPGHVGDADIVLEQFRIGTYSVAAVEAMAAGRVVVGHVHDQVREQVAAHHGLELPVVQATPHTLEAVLLDMLDRRDHYRGVAAAGADFARSVHDGRVSADVLRGFLLG</sequence>
<evidence type="ECO:0008006" key="3">
    <source>
        <dbReference type="Google" id="ProtNLM"/>
    </source>
</evidence>
<protein>
    <recommendedName>
        <fullName evidence="3">Glycosyltransferase involved in cell wall biosynthesis</fullName>
    </recommendedName>
</protein>
<dbReference type="RefSeq" id="WP_232496793.1">
    <property type="nucleotide sequence ID" value="NZ_BAAANH010000001.1"/>
</dbReference>
<accession>A0ABN2K6W5</accession>
<organism evidence="1 2">
    <name type="scientific">Agromyces humatus</name>
    <dbReference type="NCBI Taxonomy" id="279573"/>
    <lineage>
        <taxon>Bacteria</taxon>
        <taxon>Bacillati</taxon>
        <taxon>Actinomycetota</taxon>
        <taxon>Actinomycetes</taxon>
        <taxon>Micrococcales</taxon>
        <taxon>Microbacteriaceae</taxon>
        <taxon>Agromyces</taxon>
    </lineage>
</organism>
<reference evidence="1 2" key="1">
    <citation type="journal article" date="2019" name="Int. J. Syst. Evol. Microbiol.">
        <title>The Global Catalogue of Microorganisms (GCM) 10K type strain sequencing project: providing services to taxonomists for standard genome sequencing and annotation.</title>
        <authorList>
            <consortium name="The Broad Institute Genomics Platform"/>
            <consortium name="The Broad Institute Genome Sequencing Center for Infectious Disease"/>
            <person name="Wu L."/>
            <person name="Ma J."/>
        </authorList>
    </citation>
    <scope>NUCLEOTIDE SEQUENCE [LARGE SCALE GENOMIC DNA]</scope>
    <source>
        <strain evidence="1 2">JCM 14319</strain>
    </source>
</reference>
<dbReference type="EMBL" id="BAAANH010000001">
    <property type="protein sequence ID" value="GAA1749515.1"/>
    <property type="molecule type" value="Genomic_DNA"/>
</dbReference>
<evidence type="ECO:0000313" key="2">
    <source>
        <dbReference type="Proteomes" id="UP001500506"/>
    </source>
</evidence>
<proteinExistence type="predicted"/>
<keyword evidence="2" id="KW-1185">Reference proteome</keyword>
<name>A0ABN2K6W5_9MICO</name>
<dbReference type="Proteomes" id="UP001500506">
    <property type="component" value="Unassembled WGS sequence"/>
</dbReference>